<dbReference type="AlphaFoldDB" id="A0A146K3M1"/>
<protein>
    <submittedName>
        <fullName evidence="1">Uncharacterized protein</fullName>
    </submittedName>
</protein>
<accession>A0A146K3M1</accession>
<organism evidence="1">
    <name type="scientific">Trepomonas sp. PC1</name>
    <dbReference type="NCBI Taxonomy" id="1076344"/>
    <lineage>
        <taxon>Eukaryota</taxon>
        <taxon>Metamonada</taxon>
        <taxon>Diplomonadida</taxon>
        <taxon>Hexamitidae</taxon>
        <taxon>Hexamitinae</taxon>
        <taxon>Trepomonas</taxon>
    </lineage>
</organism>
<proteinExistence type="predicted"/>
<gene>
    <name evidence="1" type="ORF">TPC1_30386</name>
</gene>
<dbReference type="EMBL" id="GDID01006487">
    <property type="protein sequence ID" value="JAP90119.1"/>
    <property type="molecule type" value="Transcribed_RNA"/>
</dbReference>
<evidence type="ECO:0000313" key="1">
    <source>
        <dbReference type="EMBL" id="JAP90119.1"/>
    </source>
</evidence>
<sequence>IHKLIDNSQFEDALRLVEKALDAKSKQSPQQLQQMQFLYTYTSTFSGLIAQARLAFQPHMPTERDYTHLKYIDLLSQFKDFDFAAQFKLTPPSTYDQYFQTAVHLFNRQFEKINTKFVLKSKPGYVEREELSVLLFQQFLRLLTNQQIEVEKIITQLKKLPNDSKKPNVQTVLNQRIHRQHYKSIVQNVFTLLAMTGNAQKMPKEFAEHITTERLQVLFQYATKTDVLEKLVQTQTSDFNEEIQAFLIQNCSLLSDQQIELLKDPILDLLKGKEVEIKETPRNLLILFQLHKEKRINLEKVKNCSCLKSLCLNISTTEKTEFIPLQFALNQLSPDGQKVLEQDYPFLHFLQHRNPSLYLQRVQISNSQYFSVQNEVFEAFLAENFEVFKQRTSLKLFKDFSKMNHTENQLWELQNVVQATVMNANAQLADSYTYIQESIMEACNVYQAARLFEAKQMQMSYQTLFCCALQSLFNLKHFKDLENCFEGPIRWADQQSASNSFLFQLVNLEDQSVKYFNQIDQFDFVGYKIDEQLKKKSNKQIITQQIKKSDIFEFVMQIPQLTKKVGKFQLKMLKFIAAARILFQMFKGEKDEKLFELFAQLKENQFDEAFLAQKFEEIEPETVEDWLGQLMLQGMKRVQEANLKK</sequence>
<reference evidence="1" key="1">
    <citation type="submission" date="2015-07" db="EMBL/GenBank/DDBJ databases">
        <title>Adaptation to a free-living lifestyle via gene acquisitions in the diplomonad Trepomonas sp. PC1.</title>
        <authorList>
            <person name="Xu F."/>
            <person name="Jerlstrom-Hultqvist J."/>
            <person name="Kolisko M."/>
            <person name="Simpson A.G.B."/>
            <person name="Roger A.J."/>
            <person name="Svard S.G."/>
            <person name="Andersson J.O."/>
        </authorList>
    </citation>
    <scope>NUCLEOTIDE SEQUENCE</scope>
    <source>
        <strain evidence="1">PC1</strain>
    </source>
</reference>
<feature type="non-terminal residue" evidence="1">
    <location>
        <position position="1"/>
    </location>
</feature>
<name>A0A146K3M1_9EUKA</name>